<organism evidence="1 2">
    <name type="scientific">Colletotrichum truncatum</name>
    <name type="common">Anthracnose fungus</name>
    <name type="synonym">Colletotrichum capsici</name>
    <dbReference type="NCBI Taxonomy" id="5467"/>
    <lineage>
        <taxon>Eukaryota</taxon>
        <taxon>Fungi</taxon>
        <taxon>Dikarya</taxon>
        <taxon>Ascomycota</taxon>
        <taxon>Pezizomycotina</taxon>
        <taxon>Sordariomycetes</taxon>
        <taxon>Hypocreomycetidae</taxon>
        <taxon>Glomerellales</taxon>
        <taxon>Glomerellaceae</taxon>
        <taxon>Colletotrichum</taxon>
        <taxon>Colletotrichum truncatum species complex</taxon>
    </lineage>
</organism>
<evidence type="ECO:0000313" key="2">
    <source>
        <dbReference type="Proteomes" id="UP000805649"/>
    </source>
</evidence>
<sequence>MANDYYRYEPSLPAAIIFAVCFSLSAVAHVVQLLKARTWYFIPFLIGCIVEIVGFLGRAIGAVESPDWTKAPYRLQALLLLLGPPFFAASIYMVFGRLVKLLDAEKHSLIRTKWVTKFFLFGDIASIFCQAIEFICGRLHHTGGGKLAGAETQSDRNTGQTIIIVGLAVQIAFFGFFMAVTVLFHSRINREPTAISRVLATPWRWLLQVLYGASLLIMIRSIFRVIEYVMGEEGALQSNEVYIYVFDALPMLAVAVAFNFFHPSRITNHTGSNMSAKSDQENQLMML</sequence>
<name>A0ACC3ZG07_COLTU</name>
<dbReference type="EMBL" id="VUJX02000001">
    <property type="protein sequence ID" value="KAL0943046.1"/>
    <property type="molecule type" value="Genomic_DNA"/>
</dbReference>
<dbReference type="Proteomes" id="UP000805649">
    <property type="component" value="Unassembled WGS sequence"/>
</dbReference>
<accession>A0ACC3ZG07</accession>
<comment type="caution">
    <text evidence="1">The sequence shown here is derived from an EMBL/GenBank/DDBJ whole genome shotgun (WGS) entry which is preliminary data.</text>
</comment>
<reference evidence="1 2" key="1">
    <citation type="journal article" date="2020" name="Phytopathology">
        <title>Genome Sequence Resources of Colletotrichum truncatum, C. plurivorum, C. musicola, and C. sojae: Four Species Pathogenic to Soybean (Glycine max).</title>
        <authorList>
            <person name="Rogerio F."/>
            <person name="Boufleur T.R."/>
            <person name="Ciampi-Guillardi M."/>
            <person name="Sukno S.A."/>
            <person name="Thon M.R."/>
            <person name="Massola Junior N.S."/>
            <person name="Baroncelli R."/>
        </authorList>
    </citation>
    <scope>NUCLEOTIDE SEQUENCE [LARGE SCALE GENOMIC DNA]</scope>
    <source>
        <strain evidence="1 2">CMES1059</strain>
    </source>
</reference>
<evidence type="ECO:0000313" key="1">
    <source>
        <dbReference type="EMBL" id="KAL0943046.1"/>
    </source>
</evidence>
<keyword evidence="2" id="KW-1185">Reference proteome</keyword>
<gene>
    <name evidence="1" type="ORF">CTRU02_200932</name>
</gene>
<proteinExistence type="predicted"/>
<protein>
    <submittedName>
        <fullName evidence="1">Rta1 domain-containing protein</fullName>
    </submittedName>
</protein>